<name>A0A7X0HIB7_9ACTN</name>
<keyword evidence="1" id="KW-0808">Transferase</keyword>
<proteinExistence type="predicted"/>
<dbReference type="SUPFAM" id="SSF55729">
    <property type="entry name" value="Acyl-CoA N-acyltransferases (Nat)"/>
    <property type="match status" value="1"/>
</dbReference>
<evidence type="ECO:0000313" key="6">
    <source>
        <dbReference type="Proteomes" id="UP000540423"/>
    </source>
</evidence>
<comment type="caution">
    <text evidence="5">The sequence shown here is derived from an EMBL/GenBank/DDBJ whole genome shotgun (WGS) entry which is preliminary data.</text>
</comment>
<evidence type="ECO:0000256" key="2">
    <source>
        <dbReference type="ARBA" id="ARBA00023315"/>
    </source>
</evidence>
<dbReference type="PANTHER" id="PTHR43877">
    <property type="entry name" value="AMINOALKYLPHOSPHONATE N-ACETYLTRANSFERASE-RELATED-RELATED"/>
    <property type="match status" value="1"/>
</dbReference>
<organism evidence="5 6">
    <name type="scientific">Streptomyces candidus</name>
    <dbReference type="NCBI Taxonomy" id="67283"/>
    <lineage>
        <taxon>Bacteria</taxon>
        <taxon>Bacillati</taxon>
        <taxon>Actinomycetota</taxon>
        <taxon>Actinomycetes</taxon>
        <taxon>Kitasatosporales</taxon>
        <taxon>Streptomycetaceae</taxon>
        <taxon>Streptomyces</taxon>
    </lineage>
</organism>
<dbReference type="InterPro" id="IPR050832">
    <property type="entry name" value="Bact_Acetyltransf"/>
</dbReference>
<dbReference type="PROSITE" id="PS51186">
    <property type="entry name" value="GNAT"/>
    <property type="match status" value="1"/>
</dbReference>
<dbReference type="GO" id="GO:0005840">
    <property type="term" value="C:ribosome"/>
    <property type="evidence" value="ECO:0007669"/>
    <property type="project" value="UniProtKB-KW"/>
</dbReference>
<feature type="region of interest" description="Disordered" evidence="3">
    <location>
        <begin position="169"/>
        <end position="213"/>
    </location>
</feature>
<dbReference type="InterPro" id="IPR016181">
    <property type="entry name" value="Acyl_CoA_acyltransferase"/>
</dbReference>
<gene>
    <name evidence="5" type="ORF">HNQ79_004708</name>
</gene>
<evidence type="ECO:0000313" key="5">
    <source>
        <dbReference type="EMBL" id="MBB6438204.1"/>
    </source>
</evidence>
<evidence type="ECO:0000256" key="3">
    <source>
        <dbReference type="SAM" id="MobiDB-lite"/>
    </source>
</evidence>
<dbReference type="EMBL" id="JACHEM010000012">
    <property type="protein sequence ID" value="MBB6438204.1"/>
    <property type="molecule type" value="Genomic_DNA"/>
</dbReference>
<dbReference type="Gene3D" id="3.40.630.30">
    <property type="match status" value="1"/>
</dbReference>
<evidence type="ECO:0000259" key="4">
    <source>
        <dbReference type="PROSITE" id="PS51186"/>
    </source>
</evidence>
<dbReference type="AlphaFoldDB" id="A0A7X0HIB7"/>
<dbReference type="InterPro" id="IPR000182">
    <property type="entry name" value="GNAT_dom"/>
</dbReference>
<dbReference type="RefSeq" id="WP_185034117.1">
    <property type="nucleotide sequence ID" value="NZ_BNBN01000003.1"/>
</dbReference>
<protein>
    <submittedName>
        <fullName evidence="5">Ribosomal protein S18 acetylase RimI-like enzyme</fullName>
    </submittedName>
</protein>
<dbReference type="GO" id="GO:0016747">
    <property type="term" value="F:acyltransferase activity, transferring groups other than amino-acyl groups"/>
    <property type="evidence" value="ECO:0007669"/>
    <property type="project" value="InterPro"/>
</dbReference>
<dbReference type="CDD" id="cd04301">
    <property type="entry name" value="NAT_SF"/>
    <property type="match status" value="1"/>
</dbReference>
<keyword evidence="5" id="KW-0687">Ribonucleoprotein</keyword>
<feature type="compositionally biased region" description="Low complexity" evidence="3">
    <location>
        <begin position="172"/>
        <end position="190"/>
    </location>
</feature>
<keyword evidence="2" id="KW-0012">Acyltransferase</keyword>
<accession>A0A7X0HIB7</accession>
<feature type="domain" description="N-acetyltransferase" evidence="4">
    <location>
        <begin position="4"/>
        <end position="170"/>
    </location>
</feature>
<reference evidence="5 6" key="1">
    <citation type="submission" date="2020-08" db="EMBL/GenBank/DDBJ databases">
        <title>Genomic Encyclopedia of Type Strains, Phase IV (KMG-IV): sequencing the most valuable type-strain genomes for metagenomic binning, comparative biology and taxonomic classification.</title>
        <authorList>
            <person name="Goeker M."/>
        </authorList>
    </citation>
    <scope>NUCLEOTIDE SEQUENCE [LARGE SCALE GENOMIC DNA]</scope>
    <source>
        <strain evidence="5 6">DSM 40141</strain>
    </source>
</reference>
<dbReference type="Pfam" id="PF00583">
    <property type="entry name" value="Acetyltransf_1"/>
    <property type="match status" value="1"/>
</dbReference>
<evidence type="ECO:0000256" key="1">
    <source>
        <dbReference type="ARBA" id="ARBA00022679"/>
    </source>
</evidence>
<keyword evidence="6" id="KW-1185">Reference proteome</keyword>
<dbReference type="PANTHER" id="PTHR43877:SF2">
    <property type="entry name" value="AMINOALKYLPHOSPHONATE N-ACETYLTRANSFERASE-RELATED"/>
    <property type="match status" value="1"/>
</dbReference>
<sequence>MSTVVVRRRRDADLVACVRMLRAVHEASGYPRDWPAEPAGWLVSNDSLGEWVAESADGELVGHVALTAADPARGDVAPGLWDGAGQPLAVVARLFVSPHDRGGGAGRALMRQVGRAAEESGRQAVLDVVAADTGAVAFYERIGCRLLGSGEQDWGGGEVVGVRCYAVPAPSATPDGAATRTAAAPRTEAPSGTAPLPRTAVPSPTTASNEESS</sequence>
<keyword evidence="5" id="KW-0689">Ribosomal protein</keyword>
<dbReference type="Proteomes" id="UP000540423">
    <property type="component" value="Unassembled WGS sequence"/>
</dbReference>
<feature type="compositionally biased region" description="Polar residues" evidence="3">
    <location>
        <begin position="202"/>
        <end position="213"/>
    </location>
</feature>